<evidence type="ECO:0000256" key="1">
    <source>
        <dbReference type="ARBA" id="ARBA00007992"/>
    </source>
</evidence>
<name>A0A8H6W6V5_9AGAR</name>
<gene>
    <name evidence="8" type="ORF">MIND_00611100</name>
</gene>
<evidence type="ECO:0000256" key="5">
    <source>
        <dbReference type="ARBA" id="ARBA00023033"/>
    </source>
</evidence>
<evidence type="ECO:0000256" key="4">
    <source>
        <dbReference type="ARBA" id="ARBA00023002"/>
    </source>
</evidence>
<dbReference type="InterPro" id="IPR002938">
    <property type="entry name" value="FAD-bd"/>
</dbReference>
<sequence length="473" mass="52866">MPGQLVINPRKAAVSLRIVIVGGGIAGIATAFTLQRAGHNVTVLERTDGTARSQGGLRSPPNMTRVLNHWGLGPQLAKLATKCPQFVFNEPNGEMMGLVQLHEDFLVDLMASFVFIQHGDLQSLLLGLAEREGVEFRYNASVSSVDCDAVSVTLASGERLYADLVVGADGPASLVRNEVVGEKITGYKDGHLSLTLAIPTELMREDEDLRPLTEDGNWWVWLGPCTLIHASLVNGRKAFSMVIALQNVPQEILDQYDESWDTSYPIEHFGIDFSTFDIRVQKLMKLVRQVTPTVHIRRPILESCVCDRARIVIVGDAAHPLVPAGQHNAGVSIEDAETLGALFSRIQHRSQIPRMLAAYEEIRQPRCSYAQDWELRKRTMMSAPLGPEQKARDAGIRRMTLYSDWEHIDEKRFMEMWGDEMEMFSHFATERVDDWWTKWGSLLARDTGKPEVPLTPTVEVSISSGQQRSTFVY</sequence>
<comment type="caution">
    <text evidence="8">The sequence shown here is derived from an EMBL/GenBank/DDBJ whole genome shotgun (WGS) entry which is preliminary data.</text>
</comment>
<dbReference type="OrthoDB" id="1878542at2759"/>
<dbReference type="Gene3D" id="3.50.50.60">
    <property type="entry name" value="FAD/NAD(P)-binding domain"/>
    <property type="match status" value="1"/>
</dbReference>
<dbReference type="GO" id="GO:0004497">
    <property type="term" value="F:monooxygenase activity"/>
    <property type="evidence" value="ECO:0007669"/>
    <property type="project" value="UniProtKB-KW"/>
</dbReference>
<dbReference type="SUPFAM" id="SSF51905">
    <property type="entry name" value="FAD/NAD(P)-binding domain"/>
    <property type="match status" value="1"/>
</dbReference>
<comment type="similarity">
    <text evidence="1">Belongs to the paxM FAD-dependent monooxygenase family.</text>
</comment>
<keyword evidence="9" id="KW-1185">Reference proteome</keyword>
<dbReference type="GeneID" id="59345380"/>
<dbReference type="InterPro" id="IPR036188">
    <property type="entry name" value="FAD/NAD-bd_sf"/>
</dbReference>
<keyword evidence="5" id="KW-0503">Monooxygenase</keyword>
<evidence type="ECO:0000256" key="2">
    <source>
        <dbReference type="ARBA" id="ARBA00022630"/>
    </source>
</evidence>
<keyword evidence="4" id="KW-0560">Oxidoreductase</keyword>
<dbReference type="InterPro" id="IPR050493">
    <property type="entry name" value="FAD-dep_Monooxygenase_BioMet"/>
</dbReference>
<proteinExistence type="inferred from homology"/>
<evidence type="ECO:0000313" key="8">
    <source>
        <dbReference type="EMBL" id="KAF7303813.1"/>
    </source>
</evidence>
<keyword evidence="6" id="KW-0472">Membrane</keyword>
<dbReference type="PANTHER" id="PTHR13789">
    <property type="entry name" value="MONOOXYGENASE"/>
    <property type="match status" value="1"/>
</dbReference>
<keyword evidence="6" id="KW-0812">Transmembrane</keyword>
<keyword evidence="3" id="KW-0274">FAD</keyword>
<evidence type="ECO:0000259" key="7">
    <source>
        <dbReference type="Pfam" id="PF01494"/>
    </source>
</evidence>
<reference evidence="8" key="1">
    <citation type="submission" date="2020-05" db="EMBL/GenBank/DDBJ databases">
        <title>Mycena genomes resolve the evolution of fungal bioluminescence.</title>
        <authorList>
            <person name="Tsai I.J."/>
        </authorList>
    </citation>
    <scope>NUCLEOTIDE SEQUENCE</scope>
    <source>
        <strain evidence="8">171206Taipei</strain>
    </source>
</reference>
<keyword evidence="6" id="KW-1133">Transmembrane helix</keyword>
<feature type="transmembrane region" description="Helical" evidence="6">
    <location>
        <begin position="12"/>
        <end position="34"/>
    </location>
</feature>
<dbReference type="RefSeq" id="XP_037220785.1">
    <property type="nucleotide sequence ID" value="XM_037362864.1"/>
</dbReference>
<dbReference type="GO" id="GO:0071949">
    <property type="term" value="F:FAD binding"/>
    <property type="evidence" value="ECO:0007669"/>
    <property type="project" value="InterPro"/>
</dbReference>
<dbReference type="EMBL" id="JACAZF010000005">
    <property type="protein sequence ID" value="KAF7303813.1"/>
    <property type="molecule type" value="Genomic_DNA"/>
</dbReference>
<dbReference type="AlphaFoldDB" id="A0A8H6W6V5"/>
<dbReference type="PANTHER" id="PTHR13789:SF309">
    <property type="entry name" value="PUTATIVE (AFU_ORTHOLOGUE AFUA_6G14510)-RELATED"/>
    <property type="match status" value="1"/>
</dbReference>
<evidence type="ECO:0000256" key="3">
    <source>
        <dbReference type="ARBA" id="ARBA00022827"/>
    </source>
</evidence>
<dbReference type="PRINTS" id="PR00420">
    <property type="entry name" value="RNGMNOXGNASE"/>
</dbReference>
<feature type="domain" description="FAD-binding" evidence="7">
    <location>
        <begin position="17"/>
        <end position="186"/>
    </location>
</feature>
<protein>
    <submittedName>
        <fullName evidence="8">FAD-binding-3 domain-containing protein</fullName>
    </submittedName>
</protein>
<evidence type="ECO:0000313" key="9">
    <source>
        <dbReference type="Proteomes" id="UP000636479"/>
    </source>
</evidence>
<accession>A0A8H6W6V5</accession>
<dbReference type="Pfam" id="PF01494">
    <property type="entry name" value="FAD_binding_3"/>
    <property type="match status" value="1"/>
</dbReference>
<evidence type="ECO:0000256" key="6">
    <source>
        <dbReference type="SAM" id="Phobius"/>
    </source>
</evidence>
<dbReference type="Proteomes" id="UP000636479">
    <property type="component" value="Unassembled WGS sequence"/>
</dbReference>
<keyword evidence="2" id="KW-0285">Flavoprotein</keyword>
<organism evidence="8 9">
    <name type="scientific">Mycena indigotica</name>
    <dbReference type="NCBI Taxonomy" id="2126181"/>
    <lineage>
        <taxon>Eukaryota</taxon>
        <taxon>Fungi</taxon>
        <taxon>Dikarya</taxon>
        <taxon>Basidiomycota</taxon>
        <taxon>Agaricomycotina</taxon>
        <taxon>Agaricomycetes</taxon>
        <taxon>Agaricomycetidae</taxon>
        <taxon>Agaricales</taxon>
        <taxon>Marasmiineae</taxon>
        <taxon>Mycenaceae</taxon>
        <taxon>Mycena</taxon>
    </lineage>
</organism>